<protein>
    <submittedName>
        <fullName evidence="1">Uncharacterized protein</fullName>
    </submittedName>
</protein>
<dbReference type="Proteomes" id="UP000429211">
    <property type="component" value="Unassembled WGS sequence"/>
</dbReference>
<sequence length="68" mass="7657">MEQRFLFVWLVRHNASSKWRAFQPTPQNNTQGGTLGAPWAVVKSSGPIQPSTIMFDVCSAPWRLSQNP</sequence>
<accession>A0A7J5THV9</accession>
<evidence type="ECO:0000313" key="2">
    <source>
        <dbReference type="Proteomes" id="UP000429211"/>
    </source>
</evidence>
<dbReference type="EMBL" id="WDPD01000004">
    <property type="protein sequence ID" value="KAB7461439.1"/>
    <property type="molecule type" value="Genomic_DNA"/>
</dbReference>
<dbReference type="AlphaFoldDB" id="A0A7J5THV9"/>
<comment type="caution">
    <text evidence="1">The sequence shown here is derived from an EMBL/GenBank/DDBJ whole genome shotgun (WGS) entry which is preliminary data.</text>
</comment>
<gene>
    <name evidence="1" type="ORF">GBB04_04995</name>
</gene>
<proteinExistence type="predicted"/>
<organism evidence="1 2">
    <name type="scientific">Bifidobacterium dentium</name>
    <dbReference type="NCBI Taxonomy" id="1689"/>
    <lineage>
        <taxon>Bacteria</taxon>
        <taxon>Bacillati</taxon>
        <taxon>Actinomycetota</taxon>
        <taxon>Actinomycetes</taxon>
        <taxon>Bifidobacteriales</taxon>
        <taxon>Bifidobacteriaceae</taxon>
        <taxon>Bifidobacterium</taxon>
    </lineage>
</organism>
<evidence type="ECO:0000313" key="1">
    <source>
        <dbReference type="EMBL" id="KAB7461439.1"/>
    </source>
</evidence>
<reference evidence="1 2" key="1">
    <citation type="journal article" date="2019" name="Nat. Med.">
        <title>A library of human gut bacterial isolates paired with longitudinal multiomics data enables mechanistic microbiome research.</title>
        <authorList>
            <person name="Poyet M."/>
            <person name="Groussin M."/>
            <person name="Gibbons S.M."/>
            <person name="Avila-Pacheco J."/>
            <person name="Jiang X."/>
            <person name="Kearney S.M."/>
            <person name="Perrotta A.R."/>
            <person name="Berdy B."/>
            <person name="Zhao S."/>
            <person name="Lieberman T.D."/>
            <person name="Swanson P.K."/>
            <person name="Smith M."/>
            <person name="Roesemann S."/>
            <person name="Alexander J.E."/>
            <person name="Rich S.A."/>
            <person name="Livny J."/>
            <person name="Vlamakis H."/>
            <person name="Clish C."/>
            <person name="Bullock K."/>
            <person name="Deik A."/>
            <person name="Scott J."/>
            <person name="Pierce K.A."/>
            <person name="Xavier R.J."/>
            <person name="Alm E.J."/>
        </authorList>
    </citation>
    <scope>NUCLEOTIDE SEQUENCE [LARGE SCALE GENOMIC DNA]</scope>
    <source>
        <strain evidence="1 2">BIOML-A2</strain>
    </source>
</reference>
<name>A0A7J5THV9_9BIFI</name>